<dbReference type="GO" id="GO:0006508">
    <property type="term" value="P:proteolysis"/>
    <property type="evidence" value="ECO:0007669"/>
    <property type="project" value="UniProtKB-KW"/>
</dbReference>
<name>A0A9X4N0D9_9FLAO</name>
<keyword evidence="4 8" id="KW-0378">Hydrolase</keyword>
<dbReference type="RefSeq" id="WP_304420766.1">
    <property type="nucleotide sequence ID" value="NZ_JANCMU010000004.1"/>
</dbReference>
<comment type="caution">
    <text evidence="9">The sequence shown here is derived from an EMBL/GenBank/DDBJ whole genome shotgun (WGS) entry which is preliminary data.</text>
</comment>
<evidence type="ECO:0000256" key="1">
    <source>
        <dbReference type="ARBA" id="ARBA00008136"/>
    </source>
</evidence>
<evidence type="ECO:0000256" key="8">
    <source>
        <dbReference type="RuleBase" id="RU364100"/>
    </source>
</evidence>
<keyword evidence="5" id="KW-0190">Covalent protein-DNA linkage</keyword>
<keyword evidence="3" id="KW-0227">DNA damage</keyword>
<dbReference type="InterPro" id="IPR003738">
    <property type="entry name" value="SRAP"/>
</dbReference>
<dbReference type="Pfam" id="PF02586">
    <property type="entry name" value="SRAP"/>
    <property type="match status" value="1"/>
</dbReference>
<dbReference type="Proteomes" id="UP001152599">
    <property type="component" value="Unassembled WGS sequence"/>
</dbReference>
<evidence type="ECO:0000256" key="2">
    <source>
        <dbReference type="ARBA" id="ARBA00022670"/>
    </source>
</evidence>
<dbReference type="SUPFAM" id="SSF143081">
    <property type="entry name" value="BB1717-like"/>
    <property type="match status" value="1"/>
</dbReference>
<dbReference type="PANTHER" id="PTHR13604:SF0">
    <property type="entry name" value="ABASIC SITE PROCESSING PROTEIN HMCES"/>
    <property type="match status" value="1"/>
</dbReference>
<dbReference type="GO" id="GO:0003697">
    <property type="term" value="F:single-stranded DNA binding"/>
    <property type="evidence" value="ECO:0007669"/>
    <property type="project" value="InterPro"/>
</dbReference>
<sequence length="213" mass="25021">MCYHTKQTKKATEVQKRFNASIENIELFHPTSHFNAFDFPKMPIICNDEPGLIKHWNWGLIPAWSEDDDIKKFTLNARIESIHDKKSFKDYTSQRCLIIANGFYEWKWYDTKGKNKEKFEIGVGKDDLFAFAGLFSEWQNPEDGSSLSTFTMLTTEANELMSDIHNIKKRMPIILKPEDEHLFLEGKDLEYFSFPNYDIDLVAESQESQLRLF</sequence>
<protein>
    <recommendedName>
        <fullName evidence="8">Abasic site processing protein</fullName>
        <ecNumber evidence="8">3.4.-.-</ecNumber>
    </recommendedName>
</protein>
<gene>
    <name evidence="9" type="ORF">NMK71_07995</name>
</gene>
<evidence type="ECO:0000256" key="4">
    <source>
        <dbReference type="ARBA" id="ARBA00022801"/>
    </source>
</evidence>
<evidence type="ECO:0000256" key="5">
    <source>
        <dbReference type="ARBA" id="ARBA00023124"/>
    </source>
</evidence>
<accession>A0A9X4N0D9</accession>
<evidence type="ECO:0000256" key="7">
    <source>
        <dbReference type="ARBA" id="ARBA00023239"/>
    </source>
</evidence>
<evidence type="ECO:0000256" key="3">
    <source>
        <dbReference type="ARBA" id="ARBA00022763"/>
    </source>
</evidence>
<dbReference type="PANTHER" id="PTHR13604">
    <property type="entry name" value="DC12-RELATED"/>
    <property type="match status" value="1"/>
</dbReference>
<dbReference type="GO" id="GO:0106300">
    <property type="term" value="P:protein-DNA covalent cross-linking repair"/>
    <property type="evidence" value="ECO:0007669"/>
    <property type="project" value="InterPro"/>
</dbReference>
<evidence type="ECO:0000313" key="10">
    <source>
        <dbReference type="Proteomes" id="UP001152599"/>
    </source>
</evidence>
<dbReference type="InterPro" id="IPR036590">
    <property type="entry name" value="SRAP-like"/>
</dbReference>
<evidence type="ECO:0000256" key="6">
    <source>
        <dbReference type="ARBA" id="ARBA00023125"/>
    </source>
</evidence>
<keyword evidence="6" id="KW-0238">DNA-binding</keyword>
<organism evidence="9 10">
    <name type="scientific">Profundicola chukchiensis</name>
    <dbReference type="NCBI Taxonomy" id="2961959"/>
    <lineage>
        <taxon>Bacteria</taxon>
        <taxon>Pseudomonadati</taxon>
        <taxon>Bacteroidota</taxon>
        <taxon>Flavobacteriia</taxon>
        <taxon>Flavobacteriales</taxon>
        <taxon>Weeksellaceae</taxon>
        <taxon>Profundicola</taxon>
    </lineage>
</organism>
<keyword evidence="10" id="KW-1185">Reference proteome</keyword>
<dbReference type="GO" id="GO:0016829">
    <property type="term" value="F:lyase activity"/>
    <property type="evidence" value="ECO:0007669"/>
    <property type="project" value="UniProtKB-KW"/>
</dbReference>
<dbReference type="AlphaFoldDB" id="A0A9X4N0D9"/>
<dbReference type="GO" id="GO:0008233">
    <property type="term" value="F:peptidase activity"/>
    <property type="evidence" value="ECO:0007669"/>
    <property type="project" value="UniProtKB-KW"/>
</dbReference>
<proteinExistence type="inferred from homology"/>
<dbReference type="Gene3D" id="3.90.1680.10">
    <property type="entry name" value="SOS response associated peptidase-like"/>
    <property type="match status" value="1"/>
</dbReference>
<keyword evidence="2 8" id="KW-0645">Protease</keyword>
<dbReference type="EC" id="3.4.-.-" evidence="8"/>
<dbReference type="EMBL" id="JANCMU010000004">
    <property type="protein sequence ID" value="MDG4946352.1"/>
    <property type="molecule type" value="Genomic_DNA"/>
</dbReference>
<comment type="similarity">
    <text evidence="1 8">Belongs to the SOS response-associated peptidase family.</text>
</comment>
<evidence type="ECO:0000313" key="9">
    <source>
        <dbReference type="EMBL" id="MDG4946352.1"/>
    </source>
</evidence>
<reference evidence="9" key="1">
    <citation type="submission" date="2022-07" db="EMBL/GenBank/DDBJ databases">
        <title>Description and genome-wide analysis of Profundicola chukchiensis gen. nov., sp. nov., marine bacteria isolated from bottom sediments of the Chukchi Sea.</title>
        <authorList>
            <person name="Romanenko L."/>
            <person name="Otstavnykh N."/>
            <person name="Kurilenko V."/>
            <person name="Eremeev V."/>
            <person name="Velansky P."/>
            <person name="Mikhailov V."/>
            <person name="Isaeva M."/>
        </authorList>
    </citation>
    <scope>NUCLEOTIDE SEQUENCE</scope>
    <source>
        <strain evidence="9">KMM 9713</strain>
    </source>
</reference>
<keyword evidence="7" id="KW-0456">Lyase</keyword>